<proteinExistence type="predicted"/>
<dbReference type="Proteomes" id="UP001254165">
    <property type="component" value="Unassembled WGS sequence"/>
</dbReference>
<evidence type="ECO:0000313" key="2">
    <source>
        <dbReference type="Proteomes" id="UP001254165"/>
    </source>
</evidence>
<accession>A0ABU3NRW4</accession>
<protein>
    <submittedName>
        <fullName evidence="1">Uncharacterized protein</fullName>
    </submittedName>
</protein>
<organism evidence="1 2">
    <name type="scientific">Thermanaerothrix solaris</name>
    <dbReference type="NCBI Taxonomy" id="3058434"/>
    <lineage>
        <taxon>Bacteria</taxon>
        <taxon>Bacillati</taxon>
        <taxon>Chloroflexota</taxon>
        <taxon>Anaerolineae</taxon>
        <taxon>Anaerolineales</taxon>
        <taxon>Anaerolineaceae</taxon>
        <taxon>Thermanaerothrix</taxon>
    </lineage>
</organism>
<geneLocation type="plasmid" evidence="1">
    <name>p4228-RoL</name>
</geneLocation>
<reference evidence="1 2" key="1">
    <citation type="submission" date="2023-07" db="EMBL/GenBank/DDBJ databases">
        <title>Novel species of Thermanaerothrix with wide hydrolytic capabilities.</title>
        <authorList>
            <person name="Zayulina K.S."/>
            <person name="Podosokorskaya O.A."/>
            <person name="Elcheninov A.G."/>
        </authorList>
    </citation>
    <scope>NUCLEOTIDE SEQUENCE [LARGE SCALE GENOMIC DNA]</scope>
    <source>
        <strain evidence="1 2">4228-RoL</strain>
        <plasmid evidence="1">p4228-RoL</plasmid>
    </source>
</reference>
<keyword evidence="1" id="KW-0614">Plasmid</keyword>
<comment type="caution">
    <text evidence="1">The sequence shown here is derived from an EMBL/GenBank/DDBJ whole genome shotgun (WGS) entry which is preliminary data.</text>
</comment>
<gene>
    <name evidence="1" type="ORF">QYE77_14965</name>
</gene>
<dbReference type="RefSeq" id="WP_315626348.1">
    <property type="nucleotide sequence ID" value="NZ_JAUHMF010000010.1"/>
</dbReference>
<evidence type="ECO:0000313" key="1">
    <source>
        <dbReference type="EMBL" id="MDT8899564.1"/>
    </source>
</evidence>
<dbReference type="EMBL" id="JAUHMF010000010">
    <property type="protein sequence ID" value="MDT8899564.1"/>
    <property type="molecule type" value="Genomic_DNA"/>
</dbReference>
<name>A0ABU3NRW4_9CHLR</name>
<sequence length="108" mass="12522">MKNLIGWDEERQAYLFDYSPWITASPSLVTSGYQQHVFEKNGEYALPGENSYLFPFAKACGWQHVISFPSHHDIVSGPAFTATARFNQEFNAWFEQELNKPWPQAYLE</sequence>
<keyword evidence="2" id="KW-1185">Reference proteome</keyword>